<protein>
    <submittedName>
        <fullName evidence="1">Uncharacterized protein</fullName>
    </submittedName>
</protein>
<gene>
    <name evidence="1" type="ORF">N7468_001764</name>
</gene>
<organism evidence="1 2">
    <name type="scientific">Penicillium chermesinum</name>
    <dbReference type="NCBI Taxonomy" id="63820"/>
    <lineage>
        <taxon>Eukaryota</taxon>
        <taxon>Fungi</taxon>
        <taxon>Dikarya</taxon>
        <taxon>Ascomycota</taxon>
        <taxon>Pezizomycotina</taxon>
        <taxon>Eurotiomycetes</taxon>
        <taxon>Eurotiomycetidae</taxon>
        <taxon>Eurotiales</taxon>
        <taxon>Aspergillaceae</taxon>
        <taxon>Penicillium</taxon>
    </lineage>
</organism>
<accession>A0A9W9PH68</accession>
<evidence type="ECO:0000313" key="2">
    <source>
        <dbReference type="Proteomes" id="UP001150941"/>
    </source>
</evidence>
<name>A0A9W9PH68_9EURO</name>
<dbReference type="AlphaFoldDB" id="A0A9W9PH68"/>
<dbReference type="EMBL" id="JAPQKS010000002">
    <property type="protein sequence ID" value="KAJ5246781.1"/>
    <property type="molecule type" value="Genomic_DNA"/>
</dbReference>
<comment type="caution">
    <text evidence="1">The sequence shown here is derived from an EMBL/GenBank/DDBJ whole genome shotgun (WGS) entry which is preliminary data.</text>
</comment>
<dbReference type="Proteomes" id="UP001150941">
    <property type="component" value="Unassembled WGS sequence"/>
</dbReference>
<reference evidence="1" key="2">
    <citation type="journal article" date="2023" name="IMA Fungus">
        <title>Comparative genomic study of the Penicillium genus elucidates a diverse pangenome and 15 lateral gene transfer events.</title>
        <authorList>
            <person name="Petersen C."/>
            <person name="Sorensen T."/>
            <person name="Nielsen M.R."/>
            <person name="Sondergaard T.E."/>
            <person name="Sorensen J.L."/>
            <person name="Fitzpatrick D.A."/>
            <person name="Frisvad J.C."/>
            <person name="Nielsen K.L."/>
        </authorList>
    </citation>
    <scope>NUCLEOTIDE SEQUENCE</scope>
    <source>
        <strain evidence="1">IBT 19713</strain>
    </source>
</reference>
<dbReference type="GeneID" id="83198364"/>
<reference evidence="1" key="1">
    <citation type="submission" date="2022-11" db="EMBL/GenBank/DDBJ databases">
        <authorList>
            <person name="Petersen C."/>
        </authorList>
    </citation>
    <scope>NUCLEOTIDE SEQUENCE</scope>
    <source>
        <strain evidence="1">IBT 19713</strain>
    </source>
</reference>
<sequence length="86" mass="9648">MKWQKRPSLDKLIPHEPTTTPNLKWTLAGWSLLLSWIGSSCNENAGPKPKAESESRLQLPLHYGRNDLENVPLCCSADEEACMVQS</sequence>
<dbReference type="RefSeq" id="XP_058334202.1">
    <property type="nucleotide sequence ID" value="XM_058471061.1"/>
</dbReference>
<proteinExistence type="predicted"/>
<keyword evidence="2" id="KW-1185">Reference proteome</keyword>
<evidence type="ECO:0000313" key="1">
    <source>
        <dbReference type="EMBL" id="KAJ5246781.1"/>
    </source>
</evidence>